<evidence type="ECO:0000256" key="3">
    <source>
        <dbReference type="HAMAP-Rule" id="MF_01151"/>
    </source>
</evidence>
<dbReference type="NCBIfam" id="NF010757">
    <property type="entry name" value="PRK14160.1"/>
    <property type="match status" value="1"/>
</dbReference>
<feature type="compositionally biased region" description="Basic and acidic residues" evidence="6">
    <location>
        <begin position="1"/>
        <end position="19"/>
    </location>
</feature>
<dbReference type="InterPro" id="IPR013805">
    <property type="entry name" value="GrpE_CC"/>
</dbReference>
<comment type="function">
    <text evidence="3 4">Participates actively in the response to hyperosmotic and heat shock by preventing the aggregation of stress-denatured proteins, in association with DnaK and GrpE. It is the nucleotide exchange factor for DnaK and may function as a thermosensor. Unfolded proteins bind initially to DnaJ; upon interaction with the DnaJ-bound protein, DnaK hydrolyzes its bound ATP, resulting in the formation of a stable complex. GrpE releases ADP from DnaK; ATP binding to DnaK triggers the release of the substrate protein, thus completing the reaction cycle. Several rounds of ATP-dependent interactions between DnaJ, DnaK and GrpE are required for fully efficient folding.</text>
</comment>
<evidence type="ECO:0000256" key="1">
    <source>
        <dbReference type="ARBA" id="ARBA00009054"/>
    </source>
</evidence>
<comment type="subcellular location">
    <subcellularLocation>
        <location evidence="3">Cytoplasm</location>
    </subcellularLocation>
</comment>
<feature type="region of interest" description="Disordered" evidence="6">
    <location>
        <begin position="42"/>
        <end position="78"/>
    </location>
</feature>
<proteinExistence type="inferred from homology"/>
<dbReference type="PRINTS" id="PR00773">
    <property type="entry name" value="GRPEPROTEIN"/>
</dbReference>
<protein>
    <recommendedName>
        <fullName evidence="3 4">Protein GrpE</fullName>
    </recommendedName>
    <alternativeName>
        <fullName evidence="3">HSP-70 cofactor</fullName>
    </alternativeName>
</protein>
<comment type="subunit">
    <text evidence="3">Homodimer.</text>
</comment>
<comment type="caution">
    <text evidence="7">The sequence shown here is derived from an EMBL/GenBank/DDBJ whole genome shotgun (WGS) entry which is preliminary data.</text>
</comment>
<reference evidence="7 8" key="1">
    <citation type="journal article" date="2019" name="Int. J. Syst. Evol. Microbiol.">
        <title>The Global Catalogue of Microorganisms (GCM) 10K type strain sequencing project: providing services to taxonomists for standard genome sequencing and annotation.</title>
        <authorList>
            <consortium name="The Broad Institute Genomics Platform"/>
            <consortium name="The Broad Institute Genome Sequencing Center for Infectious Disease"/>
            <person name="Wu L."/>
            <person name="Ma J."/>
        </authorList>
    </citation>
    <scope>NUCLEOTIDE SEQUENCE [LARGE SCALE GENOMIC DNA]</scope>
    <source>
        <strain evidence="7 8">JCM 1407</strain>
    </source>
</reference>
<feature type="compositionally biased region" description="Basic and acidic residues" evidence="6">
    <location>
        <begin position="42"/>
        <end position="56"/>
    </location>
</feature>
<dbReference type="InterPro" id="IPR009012">
    <property type="entry name" value="GrpE_head"/>
</dbReference>
<dbReference type="CDD" id="cd00446">
    <property type="entry name" value="GrpE"/>
    <property type="match status" value="1"/>
</dbReference>
<keyword evidence="2 3" id="KW-0143">Chaperone</keyword>
<dbReference type="Gene3D" id="3.90.20.20">
    <property type="match status" value="1"/>
</dbReference>
<evidence type="ECO:0000256" key="6">
    <source>
        <dbReference type="SAM" id="MobiDB-lite"/>
    </source>
</evidence>
<dbReference type="NCBIfam" id="NF010738">
    <property type="entry name" value="PRK14140.1"/>
    <property type="match status" value="1"/>
</dbReference>
<organism evidence="7 8">
    <name type="scientific">Clostridium oceanicum</name>
    <dbReference type="NCBI Taxonomy" id="1543"/>
    <lineage>
        <taxon>Bacteria</taxon>
        <taxon>Bacillati</taxon>
        <taxon>Bacillota</taxon>
        <taxon>Clostridia</taxon>
        <taxon>Eubacteriales</taxon>
        <taxon>Clostridiaceae</taxon>
        <taxon>Clostridium</taxon>
    </lineage>
</organism>
<keyword evidence="3 4" id="KW-0346">Stress response</keyword>
<dbReference type="HAMAP" id="MF_01151">
    <property type="entry name" value="GrpE"/>
    <property type="match status" value="1"/>
</dbReference>
<accession>A0ABN1JV91</accession>
<name>A0ABN1JV91_9CLOT</name>
<evidence type="ECO:0000313" key="8">
    <source>
        <dbReference type="Proteomes" id="UP001501510"/>
    </source>
</evidence>
<evidence type="ECO:0000256" key="2">
    <source>
        <dbReference type="ARBA" id="ARBA00023186"/>
    </source>
</evidence>
<dbReference type="PANTHER" id="PTHR21237">
    <property type="entry name" value="GRPE PROTEIN"/>
    <property type="match status" value="1"/>
</dbReference>
<feature type="region of interest" description="Disordered" evidence="6">
    <location>
        <begin position="1"/>
        <end position="21"/>
    </location>
</feature>
<evidence type="ECO:0000256" key="4">
    <source>
        <dbReference type="RuleBase" id="RU000639"/>
    </source>
</evidence>
<keyword evidence="8" id="KW-1185">Reference proteome</keyword>
<dbReference type="Gene3D" id="2.30.22.10">
    <property type="entry name" value="Head domain of nucleotide exchange factor GrpE"/>
    <property type="match status" value="1"/>
</dbReference>
<dbReference type="InterPro" id="IPR000740">
    <property type="entry name" value="GrpE"/>
</dbReference>
<sequence>MSNKCTDEKKSVKENKENLVEEVENEDIETCDCKDKSCDLKDESEVETKDEIKNNSEEECESDKENREKEFEDMLSMSKKKNEKLEKELGDVKEKLLRTLAEYDNYRKRTAKEKEDIYTNACEDVLKEMLPVLDNLERAYKVEGSIEDIKKGIEMTVKQFNTSLEKLGVEEIKSDEKFDPNYHNAVMHIDDENYGEKEIAEVFQKGYKKGEKVIRYSMVKVAN</sequence>
<dbReference type="Proteomes" id="UP001501510">
    <property type="component" value="Unassembled WGS sequence"/>
</dbReference>
<dbReference type="RefSeq" id="WP_343764094.1">
    <property type="nucleotide sequence ID" value="NZ_BAAACG010000019.1"/>
</dbReference>
<dbReference type="PANTHER" id="PTHR21237:SF23">
    <property type="entry name" value="GRPE PROTEIN HOMOLOG, MITOCHONDRIAL"/>
    <property type="match status" value="1"/>
</dbReference>
<feature type="compositionally biased region" description="Basic and acidic residues" evidence="6">
    <location>
        <begin position="63"/>
        <end position="72"/>
    </location>
</feature>
<gene>
    <name evidence="3 7" type="primary">grpE</name>
    <name evidence="7" type="ORF">GCM10008906_36400</name>
</gene>
<dbReference type="SUPFAM" id="SSF58014">
    <property type="entry name" value="Coiled-coil domain of nucleotide exchange factor GrpE"/>
    <property type="match status" value="1"/>
</dbReference>
<dbReference type="PROSITE" id="PS01071">
    <property type="entry name" value="GRPE"/>
    <property type="match status" value="1"/>
</dbReference>
<dbReference type="EMBL" id="BAAACG010000019">
    <property type="protein sequence ID" value="GAA0747371.1"/>
    <property type="molecule type" value="Genomic_DNA"/>
</dbReference>
<keyword evidence="3" id="KW-0963">Cytoplasm</keyword>
<evidence type="ECO:0000256" key="5">
    <source>
        <dbReference type="RuleBase" id="RU004478"/>
    </source>
</evidence>
<dbReference type="Pfam" id="PF01025">
    <property type="entry name" value="GrpE"/>
    <property type="match status" value="1"/>
</dbReference>
<dbReference type="SUPFAM" id="SSF51064">
    <property type="entry name" value="Head domain of nucleotide exchange factor GrpE"/>
    <property type="match status" value="1"/>
</dbReference>
<evidence type="ECO:0000313" key="7">
    <source>
        <dbReference type="EMBL" id="GAA0747371.1"/>
    </source>
</evidence>
<comment type="similarity">
    <text evidence="1 3 5">Belongs to the GrpE family.</text>
</comment>